<dbReference type="Proteomes" id="UP000006762">
    <property type="component" value="Unassembled WGS sequence"/>
</dbReference>
<protein>
    <submittedName>
        <fullName evidence="1">Uncharacterized protein</fullName>
    </submittedName>
</protein>
<reference evidence="1 2" key="1">
    <citation type="submission" date="2012-09" db="EMBL/GenBank/DDBJ databases">
        <title>Celeribacter baekdonensis B30 Genome Sequencing.</title>
        <authorList>
            <person name="Wang W."/>
        </authorList>
    </citation>
    <scope>NUCLEOTIDE SEQUENCE [LARGE SCALE GENOMIC DNA]</scope>
    <source>
        <strain evidence="1 2">B30</strain>
    </source>
</reference>
<evidence type="ECO:0000313" key="2">
    <source>
        <dbReference type="Proteomes" id="UP000006762"/>
    </source>
</evidence>
<accession>K2J909</accession>
<proteinExistence type="predicted"/>
<gene>
    <name evidence="1" type="ORF">B30_08108</name>
</gene>
<sequence length="83" mass="9370">MRAQLRWSLTILDESQKSPASPQADAASKGCCWNHFLGGTPDLWLRGKLVHFSAANYESLVVLFGTRDEFIGILRSFEKPCWL</sequence>
<organism evidence="1 2">
    <name type="scientific">Celeribacter baekdonensis B30</name>
    <dbReference type="NCBI Taxonomy" id="1208323"/>
    <lineage>
        <taxon>Bacteria</taxon>
        <taxon>Pseudomonadati</taxon>
        <taxon>Pseudomonadota</taxon>
        <taxon>Alphaproteobacteria</taxon>
        <taxon>Rhodobacterales</taxon>
        <taxon>Roseobacteraceae</taxon>
        <taxon>Celeribacter</taxon>
    </lineage>
</organism>
<dbReference type="EMBL" id="AMRK01000004">
    <property type="protein sequence ID" value="EKE71718.1"/>
    <property type="molecule type" value="Genomic_DNA"/>
</dbReference>
<evidence type="ECO:0000313" key="1">
    <source>
        <dbReference type="EMBL" id="EKE71718.1"/>
    </source>
</evidence>
<name>K2J909_9RHOB</name>
<keyword evidence="2" id="KW-1185">Reference proteome</keyword>
<comment type="caution">
    <text evidence="1">The sequence shown here is derived from an EMBL/GenBank/DDBJ whole genome shotgun (WGS) entry which is preliminary data.</text>
</comment>
<dbReference type="AlphaFoldDB" id="K2J909"/>